<accession>A0ABV5J3W0</accession>
<protein>
    <submittedName>
        <fullName evidence="3">Mut7-C RNAse domain-containing protein</fullName>
    </submittedName>
</protein>
<organism evidence="3 4">
    <name type="scientific">Echinicola jeungdonensis</name>
    <dbReference type="NCBI Taxonomy" id="709343"/>
    <lineage>
        <taxon>Bacteria</taxon>
        <taxon>Pseudomonadati</taxon>
        <taxon>Bacteroidota</taxon>
        <taxon>Cytophagia</taxon>
        <taxon>Cytophagales</taxon>
        <taxon>Cyclobacteriaceae</taxon>
        <taxon>Echinicola</taxon>
    </lineage>
</organism>
<evidence type="ECO:0000259" key="2">
    <source>
        <dbReference type="Pfam" id="PF14451"/>
    </source>
</evidence>
<dbReference type="InterPro" id="IPR002782">
    <property type="entry name" value="Mut7-C_RNAse_dom"/>
</dbReference>
<dbReference type="PANTHER" id="PTHR39081:SF1">
    <property type="entry name" value="MUT7-C RNASE DOMAIN-CONTAINING PROTEIN"/>
    <property type="match status" value="1"/>
</dbReference>
<dbReference type="Proteomes" id="UP001589654">
    <property type="component" value="Unassembled WGS sequence"/>
</dbReference>
<dbReference type="PANTHER" id="PTHR39081">
    <property type="entry name" value="MUT7-C DOMAIN-CONTAINING PROTEIN"/>
    <property type="match status" value="1"/>
</dbReference>
<gene>
    <name evidence="3" type="ORF">ACFFUR_05120</name>
</gene>
<sequence length="252" mass="30035">MAGKNKSLKKTFFVRCYAELNDFLPPEKRQKTFSTQFKTPVTVQEILISWKIPLSEVDLILVNGQSVSFSHFLQEMDRISIYPTFESLDISNQTKVRNHGLRESRFILDAHLGKLAKYLRMLGFDTLYRNDFEDDDIIEIAQKENRIILTRDRLLLKSSKINHGYFVRAIDKHEQLREIVQKYDLYSQFKSFSRCMTCNYPLTRIEKSKILPKVKPEIARVFDEFFYCKNCDKVFWKGSHFKRMEKYIRDLI</sequence>
<dbReference type="Pfam" id="PF01927">
    <property type="entry name" value="Mut7-C"/>
    <property type="match status" value="1"/>
</dbReference>
<feature type="domain" description="Ubiquitin Mut7-C" evidence="2">
    <location>
        <begin position="11"/>
        <end position="89"/>
    </location>
</feature>
<dbReference type="RefSeq" id="WP_290249118.1">
    <property type="nucleotide sequence ID" value="NZ_JAUFQT010000002.1"/>
</dbReference>
<feature type="domain" description="Mut7-C RNAse" evidence="1">
    <location>
        <begin position="105"/>
        <end position="247"/>
    </location>
</feature>
<dbReference type="EMBL" id="JBHMEW010000044">
    <property type="protein sequence ID" value="MFB9211177.1"/>
    <property type="molecule type" value="Genomic_DNA"/>
</dbReference>
<evidence type="ECO:0000313" key="4">
    <source>
        <dbReference type="Proteomes" id="UP001589654"/>
    </source>
</evidence>
<dbReference type="InterPro" id="IPR027798">
    <property type="entry name" value="Ub_Mut7C"/>
</dbReference>
<reference evidence="3 4" key="1">
    <citation type="submission" date="2024-09" db="EMBL/GenBank/DDBJ databases">
        <authorList>
            <person name="Sun Q."/>
            <person name="Mori K."/>
        </authorList>
    </citation>
    <scope>NUCLEOTIDE SEQUENCE [LARGE SCALE GENOMIC DNA]</scope>
    <source>
        <strain evidence="3 4">CECT 7682</strain>
    </source>
</reference>
<proteinExistence type="predicted"/>
<dbReference type="Pfam" id="PF14451">
    <property type="entry name" value="Ub-Mut7C"/>
    <property type="match status" value="1"/>
</dbReference>
<keyword evidence="4" id="KW-1185">Reference proteome</keyword>
<evidence type="ECO:0000313" key="3">
    <source>
        <dbReference type="EMBL" id="MFB9211177.1"/>
    </source>
</evidence>
<evidence type="ECO:0000259" key="1">
    <source>
        <dbReference type="Pfam" id="PF01927"/>
    </source>
</evidence>
<comment type="caution">
    <text evidence="3">The sequence shown here is derived from an EMBL/GenBank/DDBJ whole genome shotgun (WGS) entry which is preliminary data.</text>
</comment>
<name>A0ABV5J3W0_9BACT</name>